<gene>
    <name evidence="5" type="primary">glbN</name>
    <name evidence="5" type="ORF">GCM10011492_29920</name>
</gene>
<dbReference type="Proteomes" id="UP000636793">
    <property type="component" value="Unassembled WGS sequence"/>
</dbReference>
<keyword evidence="2" id="KW-0349">Heme</keyword>
<reference evidence="5" key="2">
    <citation type="submission" date="2020-09" db="EMBL/GenBank/DDBJ databases">
        <authorList>
            <person name="Sun Q."/>
            <person name="Zhou Y."/>
        </authorList>
    </citation>
    <scope>NUCLEOTIDE SEQUENCE</scope>
    <source>
        <strain evidence="5">CGMCC 1.15085</strain>
    </source>
</reference>
<keyword evidence="3" id="KW-0479">Metal-binding</keyword>
<name>A0A916WW46_9MICO</name>
<dbReference type="InterPro" id="IPR012292">
    <property type="entry name" value="Globin/Proto"/>
</dbReference>
<comment type="caution">
    <text evidence="5">The sequence shown here is derived from an EMBL/GenBank/DDBJ whole genome shotgun (WGS) entry which is preliminary data.</text>
</comment>
<dbReference type="AlphaFoldDB" id="A0A916WW46"/>
<evidence type="ECO:0000256" key="3">
    <source>
        <dbReference type="ARBA" id="ARBA00022723"/>
    </source>
</evidence>
<accession>A0A916WW46</accession>
<dbReference type="InterPro" id="IPR009050">
    <property type="entry name" value="Globin-like_sf"/>
</dbReference>
<dbReference type="GO" id="GO:0046872">
    <property type="term" value="F:metal ion binding"/>
    <property type="evidence" value="ECO:0007669"/>
    <property type="project" value="UniProtKB-KW"/>
</dbReference>
<dbReference type="InterPro" id="IPR001486">
    <property type="entry name" value="Hemoglobin_trunc"/>
</dbReference>
<evidence type="ECO:0000313" key="6">
    <source>
        <dbReference type="Proteomes" id="UP000636793"/>
    </source>
</evidence>
<dbReference type="Pfam" id="PF01152">
    <property type="entry name" value="Bac_globin"/>
    <property type="match status" value="1"/>
</dbReference>
<dbReference type="EMBL" id="BMHI01000004">
    <property type="protein sequence ID" value="GGB37179.1"/>
    <property type="molecule type" value="Genomic_DNA"/>
</dbReference>
<evidence type="ECO:0000256" key="4">
    <source>
        <dbReference type="ARBA" id="ARBA00023004"/>
    </source>
</evidence>
<proteinExistence type="predicted"/>
<keyword evidence="1" id="KW-0813">Transport</keyword>
<evidence type="ECO:0000313" key="5">
    <source>
        <dbReference type="EMBL" id="GGB37179.1"/>
    </source>
</evidence>
<dbReference type="GO" id="GO:0020037">
    <property type="term" value="F:heme binding"/>
    <property type="evidence" value="ECO:0007669"/>
    <property type="project" value="InterPro"/>
</dbReference>
<evidence type="ECO:0000256" key="1">
    <source>
        <dbReference type="ARBA" id="ARBA00022448"/>
    </source>
</evidence>
<sequence>MPRGSIFDAAGGADGMTRIAAAWHRRAMADEVVAHAFHGGAKPDHVERLAAYLGEALGGPPRYTELYDAHATVVRIHSGNGEHEEMNRRAIDCFAGALHDAGVDADPETYQAVLDYWAWVTWHPMYAYHRSADDVPSNLQMPQWSWDGTVSYRRVGQ</sequence>
<reference evidence="5" key="1">
    <citation type="journal article" date="2014" name="Int. J. Syst. Evol. Microbiol.">
        <title>Complete genome sequence of Corynebacterium casei LMG S-19264T (=DSM 44701T), isolated from a smear-ripened cheese.</title>
        <authorList>
            <consortium name="US DOE Joint Genome Institute (JGI-PGF)"/>
            <person name="Walter F."/>
            <person name="Albersmeier A."/>
            <person name="Kalinowski J."/>
            <person name="Ruckert C."/>
        </authorList>
    </citation>
    <scope>NUCLEOTIDE SEQUENCE</scope>
    <source>
        <strain evidence="5">CGMCC 1.15085</strain>
    </source>
</reference>
<dbReference type="Gene3D" id="1.10.490.10">
    <property type="entry name" value="Globins"/>
    <property type="match status" value="1"/>
</dbReference>
<keyword evidence="4" id="KW-0408">Iron</keyword>
<protein>
    <submittedName>
        <fullName evidence="5">Oxidoreductase</fullName>
    </submittedName>
</protein>
<evidence type="ECO:0000256" key="2">
    <source>
        <dbReference type="ARBA" id="ARBA00022617"/>
    </source>
</evidence>
<keyword evidence="6" id="KW-1185">Reference proteome</keyword>
<dbReference type="GO" id="GO:0019825">
    <property type="term" value="F:oxygen binding"/>
    <property type="evidence" value="ECO:0007669"/>
    <property type="project" value="InterPro"/>
</dbReference>
<dbReference type="RefSeq" id="WP_188837809.1">
    <property type="nucleotide sequence ID" value="NZ_BMHI01000004.1"/>
</dbReference>
<dbReference type="SUPFAM" id="SSF46458">
    <property type="entry name" value="Globin-like"/>
    <property type="match status" value="1"/>
</dbReference>
<organism evidence="5 6">
    <name type="scientific">Flexivirga endophytica</name>
    <dbReference type="NCBI Taxonomy" id="1849103"/>
    <lineage>
        <taxon>Bacteria</taxon>
        <taxon>Bacillati</taxon>
        <taxon>Actinomycetota</taxon>
        <taxon>Actinomycetes</taxon>
        <taxon>Micrococcales</taxon>
        <taxon>Dermacoccaceae</taxon>
        <taxon>Flexivirga</taxon>
    </lineage>
</organism>